<dbReference type="GO" id="GO:0016740">
    <property type="term" value="F:transferase activity"/>
    <property type="evidence" value="ECO:0007669"/>
    <property type="project" value="UniProtKB-KW"/>
</dbReference>
<comment type="caution">
    <text evidence="4">The sequence shown here is derived from an EMBL/GenBank/DDBJ whole genome shotgun (WGS) entry which is preliminary data.</text>
</comment>
<evidence type="ECO:0000313" key="4">
    <source>
        <dbReference type="EMBL" id="MBP4141521.1"/>
    </source>
</evidence>
<evidence type="ECO:0000256" key="1">
    <source>
        <dbReference type="ARBA" id="ARBA00006464"/>
    </source>
</evidence>
<keyword evidence="2" id="KW-1133">Transmembrane helix</keyword>
<dbReference type="InterPro" id="IPR003362">
    <property type="entry name" value="Bact_transf"/>
</dbReference>
<keyword evidence="2" id="KW-0812">Transmembrane</keyword>
<evidence type="ECO:0000256" key="2">
    <source>
        <dbReference type="SAM" id="Phobius"/>
    </source>
</evidence>
<dbReference type="PANTHER" id="PTHR30576">
    <property type="entry name" value="COLANIC BIOSYNTHESIS UDP-GLUCOSE LIPID CARRIER TRANSFERASE"/>
    <property type="match status" value="1"/>
</dbReference>
<dbReference type="Pfam" id="PF02397">
    <property type="entry name" value="Bac_transf"/>
    <property type="match status" value="1"/>
</dbReference>
<sequence>MVKRIFDVVFSLILLIGLCWLILVLFLLNSNGFFFQIRIGQYGKAFTIFKIKTINSNTGYISGFGNFLRKSKLDELPQLYNILRGEMSFVGPRPDVVKYYNILDDEEKNILKMKPGLTSNASLKYFNEELILRTKIDPSEYYDKVIFPDKVKMNLDYYYNHNFLGDIKIIFKTIFRYIK</sequence>
<proteinExistence type="inferred from homology"/>
<organism evidence="4 5">
    <name type="scientific">Flavobacterium flabelliforme</name>
    <dbReference type="NCBI Taxonomy" id="2816119"/>
    <lineage>
        <taxon>Bacteria</taxon>
        <taxon>Pseudomonadati</taxon>
        <taxon>Bacteroidota</taxon>
        <taxon>Flavobacteriia</taxon>
        <taxon>Flavobacteriales</taxon>
        <taxon>Flavobacteriaceae</taxon>
        <taxon>Flavobacterium</taxon>
    </lineage>
</organism>
<dbReference type="EMBL" id="JAGFBU010000002">
    <property type="protein sequence ID" value="MBP4141521.1"/>
    <property type="molecule type" value="Genomic_DNA"/>
</dbReference>
<reference evidence="4 5" key="1">
    <citation type="submission" date="2021-03" db="EMBL/GenBank/DDBJ databases">
        <title>Flavobacterium Flabelliformis Sp. Nov. And Flavobacterium Geliluteum Sp. Nov., Two Novel Multidrug Resistant Psychrophilic Species Isolated From Antarctica.</title>
        <authorList>
            <person name="Kralova S."/>
            <person name="Busse H.J."/>
            <person name="Bezdicek M."/>
            <person name="Nykrynova M."/>
            <person name="Kroupova E."/>
            <person name="Krsek D."/>
            <person name="Sedlacek I."/>
        </authorList>
    </citation>
    <scope>NUCLEOTIDE SEQUENCE [LARGE SCALE GENOMIC DNA]</scope>
    <source>
        <strain evidence="4 5">P4023</strain>
    </source>
</reference>
<evidence type="ECO:0000313" key="5">
    <source>
        <dbReference type="Proteomes" id="UP000674217"/>
    </source>
</evidence>
<keyword evidence="4" id="KW-0808">Transferase</keyword>
<evidence type="ECO:0000259" key="3">
    <source>
        <dbReference type="Pfam" id="PF02397"/>
    </source>
</evidence>
<accession>A0ABS5CSD2</accession>
<gene>
    <name evidence="4" type="ORF">J3S90_06875</name>
</gene>
<keyword evidence="5" id="KW-1185">Reference proteome</keyword>
<feature type="domain" description="Bacterial sugar transferase" evidence="3">
    <location>
        <begin position="3"/>
        <end position="178"/>
    </location>
</feature>
<feature type="transmembrane region" description="Helical" evidence="2">
    <location>
        <begin position="6"/>
        <end position="28"/>
    </location>
</feature>
<dbReference type="PANTHER" id="PTHR30576:SF20">
    <property type="entry name" value="QUINOVOSAMINEPHOSPHOTRANSFERAE-RELATED"/>
    <property type="match status" value="1"/>
</dbReference>
<dbReference type="Proteomes" id="UP000674217">
    <property type="component" value="Unassembled WGS sequence"/>
</dbReference>
<keyword evidence="2" id="KW-0472">Membrane</keyword>
<comment type="similarity">
    <text evidence="1">Belongs to the bacterial sugar transferase family.</text>
</comment>
<name>A0ABS5CSD2_9FLAO</name>
<protein>
    <submittedName>
        <fullName evidence="4">Sugar transferase</fullName>
    </submittedName>
</protein>